<dbReference type="Pfam" id="PF01713">
    <property type="entry name" value="Smr"/>
    <property type="match status" value="1"/>
</dbReference>
<evidence type="ECO:0000313" key="3">
    <source>
        <dbReference type="Proteomes" id="UP000002015"/>
    </source>
</evidence>
<dbReference type="RefSeq" id="WP_012142400.1">
    <property type="nucleotide sequence ID" value="NC_009831.1"/>
</dbReference>
<dbReference type="SMART" id="SM00463">
    <property type="entry name" value="SMR"/>
    <property type="match status" value="1"/>
</dbReference>
<dbReference type="Proteomes" id="UP000002015">
    <property type="component" value="Chromosome"/>
</dbReference>
<evidence type="ECO:0000313" key="2">
    <source>
        <dbReference type="EMBL" id="ABV36665.1"/>
    </source>
</evidence>
<dbReference type="Gene3D" id="3.30.1370.110">
    <property type="match status" value="1"/>
</dbReference>
<dbReference type="PANTHER" id="PTHR35562:SF2">
    <property type="entry name" value="DNA ENDONUCLEASE SMRA-RELATED"/>
    <property type="match status" value="1"/>
</dbReference>
<dbReference type="EMBL" id="CP000821">
    <property type="protein sequence ID" value="ABV36665.1"/>
    <property type="molecule type" value="Genomic_DNA"/>
</dbReference>
<organism evidence="2 3">
    <name type="scientific">Shewanella sediminis (strain HAW-EB3)</name>
    <dbReference type="NCBI Taxonomy" id="425104"/>
    <lineage>
        <taxon>Bacteria</taxon>
        <taxon>Pseudomonadati</taxon>
        <taxon>Pseudomonadota</taxon>
        <taxon>Gammaproteobacteria</taxon>
        <taxon>Alteromonadales</taxon>
        <taxon>Shewanellaceae</taxon>
        <taxon>Shewanella</taxon>
    </lineage>
</organism>
<dbReference type="PROSITE" id="PS50828">
    <property type="entry name" value="SMR"/>
    <property type="match status" value="1"/>
</dbReference>
<dbReference type="PANTHER" id="PTHR35562">
    <property type="entry name" value="DNA ENDONUCLEASE SMRA-RELATED"/>
    <property type="match status" value="1"/>
</dbReference>
<dbReference type="KEGG" id="sse:Ssed_2056"/>
<accession>A8FUZ2</accession>
<dbReference type="HOGENOM" id="CLU_055978_1_2_6"/>
<gene>
    <name evidence="2" type="ordered locus">Ssed_2056</name>
</gene>
<keyword evidence="3" id="KW-1185">Reference proteome</keyword>
<dbReference type="eggNOG" id="COG2840">
    <property type="taxonomic scope" value="Bacteria"/>
</dbReference>
<name>A8FUZ2_SHESH</name>
<dbReference type="STRING" id="425104.Ssed_2056"/>
<dbReference type="GO" id="GO:0004520">
    <property type="term" value="F:DNA endonuclease activity"/>
    <property type="evidence" value="ECO:0007669"/>
    <property type="project" value="TreeGrafter"/>
</dbReference>
<dbReference type="AlphaFoldDB" id="A8FUZ2"/>
<reference evidence="2 3" key="1">
    <citation type="submission" date="2007-08" db="EMBL/GenBank/DDBJ databases">
        <title>Complete sequence of Shewanella sediminis HAW-EB3.</title>
        <authorList>
            <consortium name="US DOE Joint Genome Institute"/>
            <person name="Copeland A."/>
            <person name="Lucas S."/>
            <person name="Lapidus A."/>
            <person name="Barry K."/>
            <person name="Glavina del Rio T."/>
            <person name="Dalin E."/>
            <person name="Tice H."/>
            <person name="Pitluck S."/>
            <person name="Chertkov O."/>
            <person name="Brettin T."/>
            <person name="Bruce D."/>
            <person name="Detter J.C."/>
            <person name="Han C."/>
            <person name="Schmutz J."/>
            <person name="Larimer F."/>
            <person name="Land M."/>
            <person name="Hauser L."/>
            <person name="Kyrpides N."/>
            <person name="Kim E."/>
            <person name="Zhao J.-S."/>
            <person name="Richardson P."/>
        </authorList>
    </citation>
    <scope>NUCLEOTIDE SEQUENCE [LARGE SCALE GENOMIC DNA]</scope>
    <source>
        <strain evidence="2 3">HAW-EB3</strain>
    </source>
</reference>
<sequence>MVNDDVSSFLDEMAGVKPLSGSEQIRPICNSDISASQLARKKAAQLSEALLLLTTDINLINPVEPEEVISVCRDGVQTPVFKHLSAGKYTFLSELDLHALNMRQAREALYHYIEDRYEKGERCVLVIHGKGFKSKPINALIKSCVVNWLAHLDKVLAFHSAKREHGGTGALYVMLSKSENKRIESREQNHKGSGFR</sequence>
<dbReference type="InterPro" id="IPR002625">
    <property type="entry name" value="Smr_dom"/>
</dbReference>
<dbReference type="NCBIfam" id="NF033154">
    <property type="entry name" value="endonuc_SmrA"/>
    <property type="match status" value="1"/>
</dbReference>
<evidence type="ECO:0000259" key="1">
    <source>
        <dbReference type="PROSITE" id="PS50828"/>
    </source>
</evidence>
<dbReference type="SUPFAM" id="SSF160443">
    <property type="entry name" value="SMR domain-like"/>
    <property type="match status" value="1"/>
</dbReference>
<proteinExistence type="predicted"/>
<feature type="domain" description="Smr" evidence="1">
    <location>
        <begin position="95"/>
        <end position="176"/>
    </location>
</feature>
<dbReference type="OrthoDB" id="9808881at2"/>
<dbReference type="InterPro" id="IPR036063">
    <property type="entry name" value="Smr_dom_sf"/>
</dbReference>
<protein>
    <submittedName>
        <fullName evidence="2">Smr protein/MutS2</fullName>
    </submittedName>
</protein>
<dbReference type="InterPro" id="IPR047688">
    <property type="entry name" value="Endonuc_SmrA"/>
</dbReference>